<reference evidence="2 3" key="1">
    <citation type="submission" date="2015-04" db="EMBL/GenBank/DDBJ databases">
        <title>Complete genome sequence of Schizopora paradoxa KUC8140, a cosmopolitan wood degrader in East Asia.</title>
        <authorList>
            <consortium name="DOE Joint Genome Institute"/>
            <person name="Min B."/>
            <person name="Park H."/>
            <person name="Jang Y."/>
            <person name="Kim J.-J."/>
            <person name="Kim K.H."/>
            <person name="Pangilinan J."/>
            <person name="Lipzen A."/>
            <person name="Riley R."/>
            <person name="Grigoriev I.V."/>
            <person name="Spatafora J.W."/>
            <person name="Choi I.-G."/>
        </authorList>
    </citation>
    <scope>NUCLEOTIDE SEQUENCE [LARGE SCALE GENOMIC DNA]</scope>
    <source>
        <strain evidence="2 3">KUC8140</strain>
    </source>
</reference>
<accession>A0A0H2RPD4</accession>
<dbReference type="InParanoid" id="A0A0H2RPD4"/>
<organism evidence="2 3">
    <name type="scientific">Schizopora paradoxa</name>
    <dbReference type="NCBI Taxonomy" id="27342"/>
    <lineage>
        <taxon>Eukaryota</taxon>
        <taxon>Fungi</taxon>
        <taxon>Dikarya</taxon>
        <taxon>Basidiomycota</taxon>
        <taxon>Agaricomycotina</taxon>
        <taxon>Agaricomycetes</taxon>
        <taxon>Hymenochaetales</taxon>
        <taxon>Schizoporaceae</taxon>
        <taxon>Schizopora</taxon>
    </lineage>
</organism>
<feature type="domain" description="Aminoglycoside phosphotransferase" evidence="1">
    <location>
        <begin position="86"/>
        <end position="318"/>
    </location>
</feature>
<keyword evidence="2" id="KW-0808">Transferase</keyword>
<dbReference type="Pfam" id="PF01636">
    <property type="entry name" value="APH"/>
    <property type="match status" value="1"/>
</dbReference>
<dbReference type="OrthoDB" id="2831558at2759"/>
<dbReference type="PANTHER" id="PTHR21310:SF15">
    <property type="entry name" value="AMINOGLYCOSIDE PHOSPHOTRANSFERASE DOMAIN-CONTAINING PROTEIN"/>
    <property type="match status" value="1"/>
</dbReference>
<dbReference type="InterPro" id="IPR051678">
    <property type="entry name" value="AGP_Transferase"/>
</dbReference>
<name>A0A0H2RPD4_9AGAM</name>
<evidence type="ECO:0000313" key="2">
    <source>
        <dbReference type="EMBL" id="KLO13422.1"/>
    </source>
</evidence>
<dbReference type="InterPro" id="IPR011009">
    <property type="entry name" value="Kinase-like_dom_sf"/>
</dbReference>
<keyword evidence="3" id="KW-1185">Reference proteome</keyword>
<evidence type="ECO:0000259" key="1">
    <source>
        <dbReference type="Pfam" id="PF01636"/>
    </source>
</evidence>
<proteinExistence type="predicted"/>
<evidence type="ECO:0000313" key="3">
    <source>
        <dbReference type="Proteomes" id="UP000053477"/>
    </source>
</evidence>
<dbReference type="Gene3D" id="3.90.1200.10">
    <property type="match status" value="1"/>
</dbReference>
<dbReference type="EMBL" id="KQ085959">
    <property type="protein sequence ID" value="KLO13422.1"/>
    <property type="molecule type" value="Genomic_DNA"/>
</dbReference>
<dbReference type="Proteomes" id="UP000053477">
    <property type="component" value="Unassembled WGS sequence"/>
</dbReference>
<dbReference type="InterPro" id="IPR002575">
    <property type="entry name" value="Aminoglycoside_PTrfase"/>
</dbReference>
<dbReference type="SUPFAM" id="SSF56112">
    <property type="entry name" value="Protein kinase-like (PK-like)"/>
    <property type="match status" value="1"/>
</dbReference>
<protein>
    <submittedName>
        <fullName evidence="2">Kinase-like protein</fullName>
    </submittedName>
</protein>
<keyword evidence="2" id="KW-0418">Kinase</keyword>
<dbReference type="STRING" id="27342.A0A0H2RPD4"/>
<sequence>MGTPKAHLPPPIVDAAISSLLRSIGFPLPLSIRSLDSAAEYHSIYVLTFNSAALWGTIALSNGSPPPSNGNGFVNGRGEATKQVEECILRVSGNHIPRIKTQNEAAILQWLAENTDIPVAKVLHVDETEDNPLGREYMLMTRLPGRSVADVYDDLSAEQMDHVIDQLTDVLVALYQHPFSHFGGLKFGGEERGIVRGPAVEETFWQLPDIAAFWPSTESFNTLNIDSPDGYPSFVEYMSAHLRKYVHAIEVHPSLAWLRDEGVPLVQSCIARINTPPLAERLNEVPLVLAHRDLHFGNVLIDPVTYKVTGILDWEFAQAVPLPMWNTPGRPFLWNTRSDEDGESLREKYRLYRVWEKRAREREDTKEMLEKMRWTPEQEMLYVVWTYLRSVVEVCPRGQKQKESRQWWEEAKRAMEGLEEDY</sequence>
<dbReference type="AlphaFoldDB" id="A0A0H2RPD4"/>
<gene>
    <name evidence="2" type="ORF">SCHPADRAFT_827990</name>
</gene>
<dbReference type="PANTHER" id="PTHR21310">
    <property type="entry name" value="AMINOGLYCOSIDE PHOSPHOTRANSFERASE-RELATED-RELATED"/>
    <property type="match status" value="1"/>
</dbReference>
<dbReference type="GO" id="GO:0016301">
    <property type="term" value="F:kinase activity"/>
    <property type="evidence" value="ECO:0007669"/>
    <property type="project" value="UniProtKB-KW"/>
</dbReference>